<reference evidence="2" key="1">
    <citation type="submission" date="2022-11" db="UniProtKB">
        <authorList>
            <consortium name="WormBaseParasite"/>
        </authorList>
    </citation>
    <scope>IDENTIFICATION</scope>
</reference>
<keyword evidence="1" id="KW-1185">Reference proteome</keyword>
<evidence type="ECO:0000313" key="2">
    <source>
        <dbReference type="WBParaSite" id="nRc.2.0.1.t26526-RA"/>
    </source>
</evidence>
<accession>A0A915JKG1</accession>
<name>A0A915JKG1_ROMCU</name>
<sequence>MGNHSCIHQLHSKTEVSDFYKQNEHSEADWMDGSFDDRSVDWSVPVVGIHGYDHGLVKLNDIVNPSDLPSVLAGGVRALGPPLKDLSETIEEKR</sequence>
<organism evidence="1 2">
    <name type="scientific">Romanomermis culicivorax</name>
    <name type="common">Nematode worm</name>
    <dbReference type="NCBI Taxonomy" id="13658"/>
    <lineage>
        <taxon>Eukaryota</taxon>
        <taxon>Metazoa</taxon>
        <taxon>Ecdysozoa</taxon>
        <taxon>Nematoda</taxon>
        <taxon>Enoplea</taxon>
        <taxon>Dorylaimia</taxon>
        <taxon>Mermithida</taxon>
        <taxon>Mermithoidea</taxon>
        <taxon>Mermithidae</taxon>
        <taxon>Romanomermis</taxon>
    </lineage>
</organism>
<protein>
    <submittedName>
        <fullName evidence="2">Uncharacterized protein</fullName>
    </submittedName>
</protein>
<dbReference type="Proteomes" id="UP000887565">
    <property type="component" value="Unplaced"/>
</dbReference>
<evidence type="ECO:0000313" key="1">
    <source>
        <dbReference type="Proteomes" id="UP000887565"/>
    </source>
</evidence>
<dbReference type="AlphaFoldDB" id="A0A915JKG1"/>
<dbReference type="WBParaSite" id="nRc.2.0.1.t26526-RA">
    <property type="protein sequence ID" value="nRc.2.0.1.t26526-RA"/>
    <property type="gene ID" value="nRc.2.0.1.g26526"/>
</dbReference>
<proteinExistence type="predicted"/>